<name>U2FGZ7_9MOLU</name>
<evidence type="ECO:0000313" key="2">
    <source>
        <dbReference type="Proteomes" id="UP000005707"/>
    </source>
</evidence>
<gene>
    <name evidence="1" type="ORF">HLPCO_001657</name>
</gene>
<dbReference type="InParanoid" id="U2FGZ7"/>
<dbReference type="eggNOG" id="ENOG5032XC4">
    <property type="taxonomic scope" value="Bacteria"/>
</dbReference>
<proteinExistence type="predicted"/>
<keyword evidence="2" id="KW-1185">Reference proteome</keyword>
<protein>
    <submittedName>
        <fullName evidence="1">Uncharacterized protein</fullName>
    </submittedName>
</protein>
<organism evidence="1 2">
    <name type="scientific">Haloplasma contractile SSD-17B</name>
    <dbReference type="NCBI Taxonomy" id="1033810"/>
    <lineage>
        <taxon>Bacteria</taxon>
        <taxon>Bacillati</taxon>
        <taxon>Mycoplasmatota</taxon>
        <taxon>Mollicutes</taxon>
        <taxon>Haloplasmatales</taxon>
        <taxon>Haloplasmataceae</taxon>
        <taxon>Haloplasma</taxon>
    </lineage>
</organism>
<dbReference type="STRING" id="1033810.HLPCO_001657"/>
<dbReference type="EMBL" id="AFNU02000005">
    <property type="protein sequence ID" value="ERJ12130.1"/>
    <property type="molecule type" value="Genomic_DNA"/>
</dbReference>
<accession>U2FGZ7</accession>
<reference evidence="1 2" key="1">
    <citation type="journal article" date="2011" name="J. Bacteriol.">
        <title>Genome sequence of Haloplasma contractile, an unusual contractile bacterium from a deep-sea anoxic brine lake.</title>
        <authorList>
            <person name="Antunes A."/>
            <person name="Alam I."/>
            <person name="El Dorry H."/>
            <person name="Siam R."/>
            <person name="Robertson A."/>
            <person name="Bajic V.B."/>
            <person name="Stingl U."/>
        </authorList>
    </citation>
    <scope>NUCLEOTIDE SEQUENCE [LARGE SCALE GENOMIC DNA]</scope>
    <source>
        <strain evidence="1 2">SSD-17B</strain>
    </source>
</reference>
<comment type="caution">
    <text evidence="1">The sequence shown here is derived from an EMBL/GenBank/DDBJ whole genome shotgun (WGS) entry which is preliminary data.</text>
</comment>
<dbReference type="AlphaFoldDB" id="U2FGZ7"/>
<evidence type="ECO:0000313" key="1">
    <source>
        <dbReference type="EMBL" id="ERJ12130.1"/>
    </source>
</evidence>
<dbReference type="RefSeq" id="WP_008825129.1">
    <property type="nucleotide sequence ID" value="NZ_AFNU02000005.1"/>
</dbReference>
<sequence>MKIPTFNNYIGVIEVILEINEKLKQEADTFLYDMGLKKMLSCFGDVQITGSYALDLMVWRDLDIFVDISKVSQRDIYQFANEIFEQFKPIWFETKNTFEEETGCPKGYFVGFETLLNNQLWNFDIWFTNIAHIEENENYINDIRDLMTEPAREIIIDIKAKVHKHPQYGTEFFSIDVYQSVINEEIKTLNEFKEWLKKKRNIDYSELVGD</sequence>
<dbReference type="OrthoDB" id="7946528at2"/>
<reference evidence="1 2" key="2">
    <citation type="journal article" date="2013" name="PLoS ONE">
        <title>INDIGO - INtegrated Data Warehouse of MIcrobial GenOmes with Examples from the Red Sea Extremophiles.</title>
        <authorList>
            <person name="Alam I."/>
            <person name="Antunes A."/>
            <person name="Kamau A.A."/>
            <person name="Ba Alawi W."/>
            <person name="Kalkatawi M."/>
            <person name="Stingl U."/>
            <person name="Bajic V.B."/>
        </authorList>
    </citation>
    <scope>NUCLEOTIDE SEQUENCE [LARGE SCALE GENOMIC DNA]</scope>
    <source>
        <strain evidence="1 2">SSD-17B</strain>
    </source>
</reference>
<dbReference type="Proteomes" id="UP000005707">
    <property type="component" value="Unassembled WGS sequence"/>
</dbReference>